<evidence type="ECO:0000313" key="2">
    <source>
        <dbReference type="Proteomes" id="UP000277300"/>
    </source>
</evidence>
<reference evidence="1 2" key="1">
    <citation type="submission" date="2018-07" db="EMBL/GenBank/DDBJ databases">
        <title>Genome sequencing of oomycete isolates from Chile give support for New Zealand origin for Phytophthora kernoviae and make available the first Nothophytophthora sp. genome.</title>
        <authorList>
            <person name="Studholme D.J."/>
            <person name="Sanfuentes E."/>
            <person name="Panda P."/>
            <person name="Hill R."/>
            <person name="Sambles C."/>
            <person name="Grant M."/>
            <person name="Williams N.M."/>
            <person name="Mcdougal R.L."/>
        </authorList>
    </citation>
    <scope>NUCLEOTIDE SEQUENCE [LARGE SCALE GENOMIC DNA]</scope>
    <source>
        <strain evidence="1">Chile6</strain>
    </source>
</reference>
<evidence type="ECO:0000313" key="1">
    <source>
        <dbReference type="EMBL" id="RLN67204.1"/>
    </source>
</evidence>
<organism evidence="1 2">
    <name type="scientific">Phytophthora kernoviae</name>
    <dbReference type="NCBI Taxonomy" id="325452"/>
    <lineage>
        <taxon>Eukaryota</taxon>
        <taxon>Sar</taxon>
        <taxon>Stramenopiles</taxon>
        <taxon>Oomycota</taxon>
        <taxon>Peronosporomycetes</taxon>
        <taxon>Peronosporales</taxon>
        <taxon>Peronosporaceae</taxon>
        <taxon>Phytophthora</taxon>
    </lineage>
</organism>
<gene>
    <name evidence="1" type="ORF">BBP00_00001749</name>
</gene>
<sequence>MRRILGSMVAQDNGVREHTKRKRGVQLALNEAYCARHLILDDLYGSSKDGYQQSESLVQVWKVKNPTSIVDYAFNSDGEFVHAFISHPYASNYTENGQKWLVSMEFSCKMGGIGIFTWSSLVETGMTAALKKLGVTNLRYCTHHIYQNIQDTLKGGCPPDMEAVLYHFQAAKNAFAYKGELNKLALMHPDVATYIHNIDPEHLLLYTARCLYGWRSINFVEPENDDATESCAMLPFQL</sequence>
<name>A0A3F2S0S0_9STRA</name>
<dbReference type="OrthoDB" id="1410710at2759"/>
<accession>A0A3F2S0S0</accession>
<proteinExistence type="predicted"/>
<dbReference type="EMBL" id="MBDO02000026">
    <property type="protein sequence ID" value="RLN67204.1"/>
    <property type="molecule type" value="Genomic_DNA"/>
</dbReference>
<protein>
    <recommendedName>
        <fullName evidence="3">MULE transposase domain-containing protein</fullName>
    </recommendedName>
</protein>
<dbReference type="Proteomes" id="UP000277300">
    <property type="component" value="Unassembled WGS sequence"/>
</dbReference>
<dbReference type="AlphaFoldDB" id="A0A3F2S0S0"/>
<evidence type="ECO:0008006" key="3">
    <source>
        <dbReference type="Google" id="ProtNLM"/>
    </source>
</evidence>
<comment type="caution">
    <text evidence="1">The sequence shown here is derived from an EMBL/GenBank/DDBJ whole genome shotgun (WGS) entry which is preliminary data.</text>
</comment>